<keyword evidence="3" id="KW-1185">Reference proteome</keyword>
<dbReference type="Pfam" id="PF20135">
    <property type="entry name" value="DUF6525"/>
    <property type="match status" value="1"/>
</dbReference>
<dbReference type="AlphaFoldDB" id="A0AAE3J089"/>
<sequence length="96" mass="10950">MAGNLGRTSLKCKRRSSDPMRDYDRLPRELRIWLSGAVLPWRPRSVRRAFDAALSRTGGVGPALAELDRIERRIVSKDARKIWGQDHPNVSNVNRV</sequence>
<evidence type="ECO:0000313" key="2">
    <source>
        <dbReference type="EMBL" id="MCV6824151.1"/>
    </source>
</evidence>
<accession>A0AAE3J089</accession>
<organism evidence="2 3">
    <name type="scientific">Halocynthiibacter halioticoli</name>
    <dbReference type="NCBI Taxonomy" id="2986804"/>
    <lineage>
        <taxon>Bacteria</taxon>
        <taxon>Pseudomonadati</taxon>
        <taxon>Pseudomonadota</taxon>
        <taxon>Alphaproteobacteria</taxon>
        <taxon>Rhodobacterales</taxon>
        <taxon>Paracoccaceae</taxon>
        <taxon>Halocynthiibacter</taxon>
    </lineage>
</organism>
<evidence type="ECO:0000256" key="1">
    <source>
        <dbReference type="SAM" id="MobiDB-lite"/>
    </source>
</evidence>
<dbReference type="RefSeq" id="WP_263952971.1">
    <property type="nucleotide sequence ID" value="NZ_JAOYFC010000001.1"/>
</dbReference>
<feature type="region of interest" description="Disordered" evidence="1">
    <location>
        <begin position="1"/>
        <end position="21"/>
    </location>
</feature>
<dbReference type="EMBL" id="JAOYFC010000001">
    <property type="protein sequence ID" value="MCV6824151.1"/>
    <property type="molecule type" value="Genomic_DNA"/>
</dbReference>
<name>A0AAE3J089_9RHOB</name>
<dbReference type="Proteomes" id="UP001208041">
    <property type="component" value="Unassembled WGS sequence"/>
</dbReference>
<dbReference type="InterPro" id="IPR045386">
    <property type="entry name" value="DUF6525"/>
</dbReference>
<comment type="caution">
    <text evidence="2">The sequence shown here is derived from an EMBL/GenBank/DDBJ whole genome shotgun (WGS) entry which is preliminary data.</text>
</comment>
<protein>
    <submittedName>
        <fullName evidence="2">DUF6525 family protein</fullName>
    </submittedName>
</protein>
<proteinExistence type="predicted"/>
<evidence type="ECO:0000313" key="3">
    <source>
        <dbReference type="Proteomes" id="UP001208041"/>
    </source>
</evidence>
<gene>
    <name evidence="2" type="ORF">OH136_06230</name>
</gene>
<reference evidence="2" key="1">
    <citation type="submission" date="2022-10" db="EMBL/GenBank/DDBJ databases">
        <authorList>
            <person name="Yue Y."/>
        </authorList>
    </citation>
    <scope>NUCLEOTIDE SEQUENCE</scope>
    <source>
        <strain evidence="2">Z654</strain>
    </source>
</reference>